<sequence length="929" mass="108172">MAEDVFQLIDCFKDYQEEFCNTKPKLQIFRRGKHFSSIPLRELQDTDAIVARLLHIYYDQVVAKISNQEELKKLILDNIEANMDIFIGYFSKFYTRAHRMFFESFPTFKESYKFVIITNITLIHRQLDPVMPLDYVYKIYHCNDTLHRTNQSCPHTYHSEYFSSHELFLFMQRNKLPIYTELIHQDNLTIYNQNDVNKIFIFAESHQYERIIQDVQDFGSEYSGKIGFLIANMSNLDEKADLPVKWYKIKEFPAVYAQRAGADRDTHKMLGNYTARNLKYFVDEYWKRVGVGVKTEKADMDVESITKEKHDNITTGKEKKINYAIFYCPGPVSCDYWEIVLGRVKRSFITHPEFDVVTYLYSSDKDVPQETNLRFVSIKGKVNIFSKTKDFTYEGILDFIEEETLTDFTRLPPTAGDHFEPPKRLSNSKADINNIDDEIAKDIKRIYESDEQDPQAERYKRQSSVTSLTDKTIQEFINQNGIRIINYYTTWDIRSRAFSFIYEDIKLKFEQNPTRMKLSFAEINCADYPRPCEANGITEYPTVKVYTENNDGVVYKGSFTIDSLIAGIKIYTEESNGKFTSVEQGQKFLENASGVVVIGLFEKPSVEFDEVMKRFSGIMQFGRSFQSDISMALAEKLNIKLPAVICYKATNEVKRQIVYEGELTVDGIETFIYNNGLPLFDQFSEHNFINYFRSKKPLVSFILHGHDAEAIQKEIVNRLSGSIYSNINVAWMDLDDVVTQSIIYYYTRGNTDAVPRCIYVDRRKGIANTFIDKEESPEISNIEKWINKTLHANMKDIIQMGGVHLADRDWLPKQEALDFLTLEKRDNLKKDFNVESAVDIREYLEKNDVYNPRRNIAWFGDDEGLIIDGTNIGPLTKEKKEAITGNSKEVDNDDEGGDEDDEEDDEDDEQPESNRKDDQQPQDNKKDEL</sequence>
<feature type="compositionally biased region" description="Acidic residues" evidence="1">
    <location>
        <begin position="891"/>
        <end position="911"/>
    </location>
</feature>
<dbReference type="PhylomeDB" id="B3S7N1"/>
<protein>
    <recommendedName>
        <fullName evidence="2">Thioredoxin domain-containing protein</fullName>
    </recommendedName>
</protein>
<dbReference type="HOGENOM" id="CLU_314830_0_0_1"/>
<name>B3S7N1_TRIAD</name>
<feature type="domain" description="Thioredoxin" evidence="2">
    <location>
        <begin position="465"/>
        <end position="569"/>
    </location>
</feature>
<dbReference type="PANTHER" id="PTHR22699:SF1">
    <property type="entry name" value="THIOREDOXIN DOMAIN-CONTAINING PROTEIN 16"/>
    <property type="match status" value="1"/>
</dbReference>
<dbReference type="SUPFAM" id="SSF52833">
    <property type="entry name" value="Thioredoxin-like"/>
    <property type="match status" value="3"/>
</dbReference>
<dbReference type="eggNOG" id="KOG0190">
    <property type="taxonomic scope" value="Eukaryota"/>
</dbReference>
<reference evidence="3 4" key="1">
    <citation type="journal article" date="2008" name="Nature">
        <title>The Trichoplax genome and the nature of placozoans.</title>
        <authorList>
            <person name="Srivastava M."/>
            <person name="Begovic E."/>
            <person name="Chapman J."/>
            <person name="Putnam N.H."/>
            <person name="Hellsten U."/>
            <person name="Kawashima T."/>
            <person name="Kuo A."/>
            <person name="Mitros T."/>
            <person name="Salamov A."/>
            <person name="Carpenter M.L."/>
            <person name="Signorovitch A.Y."/>
            <person name="Moreno M.A."/>
            <person name="Kamm K."/>
            <person name="Grimwood J."/>
            <person name="Schmutz J."/>
            <person name="Shapiro H."/>
            <person name="Grigoriev I.V."/>
            <person name="Buss L.W."/>
            <person name="Schierwater B."/>
            <person name="Dellaporta S.L."/>
            <person name="Rokhsar D.S."/>
        </authorList>
    </citation>
    <scope>NUCLEOTIDE SEQUENCE [LARGE SCALE GENOMIC DNA]</scope>
    <source>
        <strain evidence="3 4">Grell-BS-1999</strain>
    </source>
</reference>
<dbReference type="InterPro" id="IPR040090">
    <property type="entry name" value="TXNDC16"/>
</dbReference>
<dbReference type="CDD" id="cd02981">
    <property type="entry name" value="PDI_b_family"/>
    <property type="match status" value="1"/>
</dbReference>
<dbReference type="OrthoDB" id="427280at2759"/>
<dbReference type="EMBL" id="DS985254">
    <property type="protein sequence ID" value="EDV21318.1"/>
    <property type="molecule type" value="Genomic_DNA"/>
</dbReference>
<dbReference type="Proteomes" id="UP000009022">
    <property type="component" value="Unassembled WGS sequence"/>
</dbReference>
<dbReference type="CTD" id="6757408"/>
<dbReference type="AlphaFoldDB" id="B3S7N1"/>
<dbReference type="FunCoup" id="B3S7N1">
    <property type="interactions" value="374"/>
</dbReference>
<dbReference type="InParanoid" id="B3S7N1"/>
<dbReference type="OMA" id="CFDWTDV"/>
<dbReference type="KEGG" id="tad:TRIADDRAFT_60230"/>
<proteinExistence type="predicted"/>
<evidence type="ECO:0000259" key="2">
    <source>
        <dbReference type="Pfam" id="PF00085"/>
    </source>
</evidence>
<dbReference type="STRING" id="10228.B3S7N1"/>
<keyword evidence="4" id="KW-1185">Reference proteome</keyword>
<evidence type="ECO:0000313" key="3">
    <source>
        <dbReference type="EMBL" id="EDV21318.1"/>
    </source>
</evidence>
<dbReference type="Gene3D" id="3.40.30.10">
    <property type="entry name" value="Glutaredoxin"/>
    <property type="match status" value="4"/>
</dbReference>
<feature type="compositionally biased region" description="Basic and acidic residues" evidence="1">
    <location>
        <begin position="912"/>
        <end position="929"/>
    </location>
</feature>
<dbReference type="InterPro" id="IPR013766">
    <property type="entry name" value="Thioredoxin_domain"/>
</dbReference>
<dbReference type="eggNOG" id="KOG0191">
    <property type="taxonomic scope" value="Eukaryota"/>
</dbReference>
<evidence type="ECO:0000256" key="1">
    <source>
        <dbReference type="SAM" id="MobiDB-lite"/>
    </source>
</evidence>
<dbReference type="RefSeq" id="XP_002116285.1">
    <property type="nucleotide sequence ID" value="XM_002116249.1"/>
</dbReference>
<dbReference type="CDD" id="cd02961">
    <property type="entry name" value="PDI_a_family"/>
    <property type="match status" value="1"/>
</dbReference>
<organism evidence="3 4">
    <name type="scientific">Trichoplax adhaerens</name>
    <name type="common">Trichoplax reptans</name>
    <dbReference type="NCBI Taxonomy" id="10228"/>
    <lineage>
        <taxon>Eukaryota</taxon>
        <taxon>Metazoa</taxon>
        <taxon>Placozoa</taxon>
        <taxon>Uniplacotomia</taxon>
        <taxon>Trichoplacea</taxon>
        <taxon>Trichoplacidae</taxon>
        <taxon>Trichoplax</taxon>
    </lineage>
</organism>
<dbReference type="PANTHER" id="PTHR22699">
    <property type="entry name" value="THIOREDOXIN DOMAIN-CONTAINING PROTEIN 16"/>
    <property type="match status" value="1"/>
</dbReference>
<dbReference type="GeneID" id="6757408"/>
<gene>
    <name evidence="3" type="ORF">TRIADDRAFT_60230</name>
</gene>
<dbReference type="InterPro" id="IPR036249">
    <property type="entry name" value="Thioredoxin-like_sf"/>
</dbReference>
<accession>B3S7N1</accession>
<dbReference type="Pfam" id="PF00085">
    <property type="entry name" value="Thioredoxin"/>
    <property type="match status" value="1"/>
</dbReference>
<feature type="region of interest" description="Disordered" evidence="1">
    <location>
        <begin position="878"/>
        <end position="929"/>
    </location>
</feature>
<dbReference type="Pfam" id="PF13848">
    <property type="entry name" value="Thioredoxin_6"/>
    <property type="match status" value="1"/>
</dbReference>
<evidence type="ECO:0000313" key="4">
    <source>
        <dbReference type="Proteomes" id="UP000009022"/>
    </source>
</evidence>